<comment type="caution">
    <text evidence="2">The sequence shown here is derived from an EMBL/GenBank/DDBJ whole genome shotgun (WGS) entry which is preliminary data.</text>
</comment>
<dbReference type="AlphaFoldDB" id="A0AAV4VM50"/>
<proteinExistence type="predicted"/>
<keyword evidence="3" id="KW-1185">Reference proteome</keyword>
<reference evidence="2 3" key="1">
    <citation type="submission" date="2021-06" db="EMBL/GenBank/DDBJ databases">
        <title>Caerostris extrusa draft genome.</title>
        <authorList>
            <person name="Kono N."/>
            <person name="Arakawa K."/>
        </authorList>
    </citation>
    <scope>NUCLEOTIDE SEQUENCE [LARGE SCALE GENOMIC DNA]</scope>
</reference>
<feature type="compositionally biased region" description="Basic and acidic residues" evidence="1">
    <location>
        <begin position="54"/>
        <end position="63"/>
    </location>
</feature>
<name>A0AAV4VM50_CAEEX</name>
<dbReference type="EMBL" id="BPLR01014701">
    <property type="protein sequence ID" value="GIY70669.1"/>
    <property type="molecule type" value="Genomic_DNA"/>
</dbReference>
<accession>A0AAV4VM50</accession>
<protein>
    <submittedName>
        <fullName evidence="2">Uncharacterized protein</fullName>
    </submittedName>
</protein>
<organism evidence="2 3">
    <name type="scientific">Caerostris extrusa</name>
    <name type="common">Bark spider</name>
    <name type="synonym">Caerostris bankana</name>
    <dbReference type="NCBI Taxonomy" id="172846"/>
    <lineage>
        <taxon>Eukaryota</taxon>
        <taxon>Metazoa</taxon>
        <taxon>Ecdysozoa</taxon>
        <taxon>Arthropoda</taxon>
        <taxon>Chelicerata</taxon>
        <taxon>Arachnida</taxon>
        <taxon>Araneae</taxon>
        <taxon>Araneomorphae</taxon>
        <taxon>Entelegynae</taxon>
        <taxon>Araneoidea</taxon>
        <taxon>Araneidae</taxon>
        <taxon>Caerostris</taxon>
    </lineage>
</organism>
<feature type="region of interest" description="Disordered" evidence="1">
    <location>
        <begin position="54"/>
        <end position="94"/>
    </location>
</feature>
<gene>
    <name evidence="2" type="ORF">CEXT_232981</name>
</gene>
<evidence type="ECO:0000313" key="2">
    <source>
        <dbReference type="EMBL" id="GIY70669.1"/>
    </source>
</evidence>
<evidence type="ECO:0000256" key="1">
    <source>
        <dbReference type="SAM" id="MobiDB-lite"/>
    </source>
</evidence>
<sequence length="109" mass="12307">MLLDEQKYLQWKDTETKFYFAKSGPFHSFKVRVSLPRRNRKLGGSVGWAKGVDEDTRSFREADSPNSLDSSEMGANLSPSSSTDLDRSGERIGWPSPLLIDKVIIDARQ</sequence>
<evidence type="ECO:0000313" key="3">
    <source>
        <dbReference type="Proteomes" id="UP001054945"/>
    </source>
</evidence>
<dbReference type="Proteomes" id="UP001054945">
    <property type="component" value="Unassembled WGS sequence"/>
</dbReference>